<sequence length="102" mass="11068">MTIATGDARTVTLSRAAFSVDAAKRAAYALMARFDVDVAVVGDDLVCSLLPANATISMETAERDFRREVIDQDLRISIEERTAPYRDAILGLAFSRTGLQDG</sequence>
<protein>
    <recommendedName>
        <fullName evidence="3">His-Xaa-Ser system protein HxsD</fullName>
    </recommendedName>
</protein>
<keyword evidence="2" id="KW-1185">Reference proteome</keyword>
<dbReference type="OrthoDB" id="6893091at2"/>
<evidence type="ECO:0000313" key="1">
    <source>
        <dbReference type="EMBL" id="AOR80329.1"/>
    </source>
</evidence>
<proteinExistence type="predicted"/>
<dbReference type="EMBL" id="CP017077">
    <property type="protein sequence ID" value="AOR80329.1"/>
    <property type="molecule type" value="Genomic_DNA"/>
</dbReference>
<dbReference type="KEGG" id="nre:BES08_25910"/>
<dbReference type="Proteomes" id="UP000094626">
    <property type="component" value="Plasmid pSA2"/>
</dbReference>
<evidence type="ECO:0008006" key="3">
    <source>
        <dbReference type="Google" id="ProtNLM"/>
    </source>
</evidence>
<dbReference type="AlphaFoldDB" id="A0A1D8ADZ5"/>
<gene>
    <name evidence="1" type="ORF">BES08_25910</name>
</gene>
<reference evidence="2" key="1">
    <citation type="journal article" date="2017" name="J. Biotechnol.">
        <title>Complete genome sequence of Novosphingobium resinovorum SA1, a versatile xenobiotic-degrading bacterium capable of utilizing sulfanilic acid.</title>
        <authorList>
            <person name="Hegedus B."/>
            <person name="Kos P.B."/>
            <person name="Balint B."/>
            <person name="Maroti G."/>
            <person name="Gan H.M."/>
            <person name="Perei K."/>
            <person name="Rakhely G."/>
        </authorList>
    </citation>
    <scope>NUCLEOTIDE SEQUENCE [LARGE SCALE GENOMIC DNA]</scope>
    <source>
        <strain evidence="2">SA1</strain>
    </source>
</reference>
<dbReference type="RefSeq" id="WP_069709732.1">
    <property type="nucleotide sequence ID" value="NZ_CP017077.1"/>
</dbReference>
<accession>A0A1D8ADZ5</accession>
<organism evidence="1 2">
    <name type="scientific">Novosphingobium resinovorum</name>
    <dbReference type="NCBI Taxonomy" id="158500"/>
    <lineage>
        <taxon>Bacteria</taxon>
        <taxon>Pseudomonadati</taxon>
        <taxon>Pseudomonadota</taxon>
        <taxon>Alphaproteobacteria</taxon>
        <taxon>Sphingomonadales</taxon>
        <taxon>Sphingomonadaceae</taxon>
        <taxon>Novosphingobium</taxon>
    </lineage>
</organism>
<keyword evidence="1" id="KW-0614">Plasmid</keyword>
<geneLocation type="plasmid" evidence="1 2">
    <name>pSA2</name>
</geneLocation>
<evidence type="ECO:0000313" key="2">
    <source>
        <dbReference type="Proteomes" id="UP000094626"/>
    </source>
</evidence>
<name>A0A1D8ADZ5_9SPHN</name>